<dbReference type="WBParaSite" id="JU765_v2.g6948.t1">
    <property type="protein sequence ID" value="JU765_v2.g6948.t1"/>
    <property type="gene ID" value="JU765_v2.g6948"/>
</dbReference>
<evidence type="ECO:0000313" key="2">
    <source>
        <dbReference type="WBParaSite" id="JU765_v2.g6948.t1"/>
    </source>
</evidence>
<proteinExistence type="predicted"/>
<evidence type="ECO:0000313" key="1">
    <source>
        <dbReference type="Proteomes" id="UP000887576"/>
    </source>
</evidence>
<protein>
    <submittedName>
        <fullName evidence="2">Uncharacterized protein</fullName>
    </submittedName>
</protein>
<reference evidence="2" key="1">
    <citation type="submission" date="2022-11" db="UniProtKB">
        <authorList>
            <consortium name="WormBaseParasite"/>
        </authorList>
    </citation>
    <scope>IDENTIFICATION</scope>
</reference>
<sequence>MAWKTLNVLLLLVACYFLTSFSLLDNYGGGREFIHNNTIIRSGPCRNVSGAMSCPVGYTPCIAGRCYFVPSKKSVIIYKNASTKAP</sequence>
<organism evidence="1 2">
    <name type="scientific">Panagrolaimus sp. JU765</name>
    <dbReference type="NCBI Taxonomy" id="591449"/>
    <lineage>
        <taxon>Eukaryota</taxon>
        <taxon>Metazoa</taxon>
        <taxon>Ecdysozoa</taxon>
        <taxon>Nematoda</taxon>
        <taxon>Chromadorea</taxon>
        <taxon>Rhabditida</taxon>
        <taxon>Tylenchina</taxon>
        <taxon>Panagrolaimomorpha</taxon>
        <taxon>Panagrolaimoidea</taxon>
        <taxon>Panagrolaimidae</taxon>
        <taxon>Panagrolaimus</taxon>
    </lineage>
</organism>
<accession>A0AC34RHK5</accession>
<dbReference type="Proteomes" id="UP000887576">
    <property type="component" value="Unplaced"/>
</dbReference>
<name>A0AC34RHK5_9BILA</name>